<feature type="compositionally biased region" description="Basic and acidic residues" evidence="1">
    <location>
        <begin position="57"/>
        <end position="68"/>
    </location>
</feature>
<name>A0A543PDK3_9ACTN</name>
<organism evidence="2 3">
    <name type="scientific">Blastococcus colisei</name>
    <dbReference type="NCBI Taxonomy" id="1564162"/>
    <lineage>
        <taxon>Bacteria</taxon>
        <taxon>Bacillati</taxon>
        <taxon>Actinomycetota</taxon>
        <taxon>Actinomycetes</taxon>
        <taxon>Geodermatophilales</taxon>
        <taxon>Geodermatophilaceae</taxon>
        <taxon>Blastococcus</taxon>
    </lineage>
</organism>
<proteinExistence type="predicted"/>
<dbReference type="OrthoDB" id="5192343at2"/>
<gene>
    <name evidence="2" type="ORF">FHU33_1568</name>
</gene>
<dbReference type="Proteomes" id="UP000319865">
    <property type="component" value="Unassembled WGS sequence"/>
</dbReference>
<reference evidence="2 3" key="1">
    <citation type="submission" date="2019-06" db="EMBL/GenBank/DDBJ databases">
        <title>Sequencing the genomes of 1000 actinobacteria strains.</title>
        <authorList>
            <person name="Klenk H.-P."/>
        </authorList>
    </citation>
    <scope>NUCLEOTIDE SEQUENCE [LARGE SCALE GENOMIC DNA]</scope>
    <source>
        <strain evidence="2 3">DSM 46837</strain>
    </source>
</reference>
<feature type="compositionally biased region" description="Basic and acidic residues" evidence="1">
    <location>
        <begin position="15"/>
        <end position="27"/>
    </location>
</feature>
<evidence type="ECO:0000256" key="1">
    <source>
        <dbReference type="SAM" id="MobiDB-lite"/>
    </source>
</evidence>
<dbReference type="RefSeq" id="WP_142024828.1">
    <property type="nucleotide sequence ID" value="NZ_VFQE01000001.1"/>
</dbReference>
<comment type="caution">
    <text evidence="2">The sequence shown here is derived from an EMBL/GenBank/DDBJ whole genome shotgun (WGS) entry which is preliminary data.</text>
</comment>
<accession>A0A543PDK3</accession>
<dbReference type="EMBL" id="VFQE01000001">
    <property type="protein sequence ID" value="TQN42174.1"/>
    <property type="molecule type" value="Genomic_DNA"/>
</dbReference>
<keyword evidence="3" id="KW-1185">Reference proteome</keyword>
<evidence type="ECO:0000313" key="2">
    <source>
        <dbReference type="EMBL" id="TQN42174.1"/>
    </source>
</evidence>
<feature type="region of interest" description="Disordered" evidence="1">
    <location>
        <begin position="1"/>
        <end position="77"/>
    </location>
</feature>
<evidence type="ECO:0000313" key="3">
    <source>
        <dbReference type="Proteomes" id="UP000319865"/>
    </source>
</evidence>
<protein>
    <submittedName>
        <fullName evidence="2">Uncharacterized protein</fullName>
    </submittedName>
</protein>
<dbReference type="AlphaFoldDB" id="A0A543PDK3"/>
<sequence>MTETGRPYGGTNQRPDGEGLPGEHPDNDQVGAAPEQSPRAAQGGMSDDVTHVPGGDRSAEGSDAKEPGIADATGPQG</sequence>